<name>A0ACB7ZZH3_9AGAM</name>
<comment type="caution">
    <text evidence="1">The sequence shown here is derived from an EMBL/GenBank/DDBJ whole genome shotgun (WGS) entry which is preliminary data.</text>
</comment>
<proteinExistence type="predicted"/>
<protein>
    <submittedName>
        <fullName evidence="1">Uncharacterized protein</fullName>
    </submittedName>
</protein>
<dbReference type="Proteomes" id="UP000790377">
    <property type="component" value="Unassembled WGS sequence"/>
</dbReference>
<keyword evidence="2" id="KW-1185">Reference proteome</keyword>
<reference evidence="1" key="1">
    <citation type="journal article" date="2021" name="New Phytol.">
        <title>Evolutionary innovations through gain and loss of genes in the ectomycorrhizal Boletales.</title>
        <authorList>
            <person name="Wu G."/>
            <person name="Miyauchi S."/>
            <person name="Morin E."/>
            <person name="Kuo A."/>
            <person name="Drula E."/>
            <person name="Varga T."/>
            <person name="Kohler A."/>
            <person name="Feng B."/>
            <person name="Cao Y."/>
            <person name="Lipzen A."/>
            <person name="Daum C."/>
            <person name="Hundley H."/>
            <person name="Pangilinan J."/>
            <person name="Johnson J."/>
            <person name="Barry K."/>
            <person name="LaButti K."/>
            <person name="Ng V."/>
            <person name="Ahrendt S."/>
            <person name="Min B."/>
            <person name="Choi I.G."/>
            <person name="Park H."/>
            <person name="Plett J.M."/>
            <person name="Magnuson J."/>
            <person name="Spatafora J.W."/>
            <person name="Nagy L.G."/>
            <person name="Henrissat B."/>
            <person name="Grigoriev I.V."/>
            <person name="Yang Z.L."/>
            <person name="Xu J."/>
            <person name="Martin F.M."/>
        </authorList>
    </citation>
    <scope>NUCLEOTIDE SEQUENCE</scope>
    <source>
        <strain evidence="1">ATCC 28755</strain>
    </source>
</reference>
<dbReference type="EMBL" id="MU267989">
    <property type="protein sequence ID" value="KAH7906670.1"/>
    <property type="molecule type" value="Genomic_DNA"/>
</dbReference>
<organism evidence="1 2">
    <name type="scientific">Hygrophoropsis aurantiaca</name>
    <dbReference type="NCBI Taxonomy" id="72124"/>
    <lineage>
        <taxon>Eukaryota</taxon>
        <taxon>Fungi</taxon>
        <taxon>Dikarya</taxon>
        <taxon>Basidiomycota</taxon>
        <taxon>Agaricomycotina</taxon>
        <taxon>Agaricomycetes</taxon>
        <taxon>Agaricomycetidae</taxon>
        <taxon>Boletales</taxon>
        <taxon>Coniophorineae</taxon>
        <taxon>Hygrophoropsidaceae</taxon>
        <taxon>Hygrophoropsis</taxon>
    </lineage>
</organism>
<gene>
    <name evidence="1" type="ORF">BJ138DRAFT_1117362</name>
</gene>
<sequence length="390" mass="42609">MFARTSALLLVPVFALAAIAMPAELDTRDNSQCNTGSIQCCDSTQSSTDASTTFLLGLLGVVLGPVTGLIGLDCTPVSIIGTDAIALASSSYAASVRMKYASRKYVDLIRQTTAKWANWDPPIPIKVGSYGTINGETGELDVEGNIYDATFEEIWKTHFPNINLKDHQPKVGEPDEDFVVSSVGVRRRDLKIGPEIGLTGVANVSLKGEWQFATGRRGALLVMHKPRQTYLPPGELLKPLYNIPELKDKYIVTSVFSCPAYSIYLSDKSGEKVSLALVANGPIPTAPIANIGAELALDWWTDSQTSFLRKAASKKGDYSFTPLYALKRKLPVIRRLFRDSPVPEPTGDDFWIDVPQPWDPLDEDGELDPVYDGSDDEDDAGFDKENNAEE</sequence>
<evidence type="ECO:0000313" key="1">
    <source>
        <dbReference type="EMBL" id="KAH7906670.1"/>
    </source>
</evidence>
<accession>A0ACB7ZZH3</accession>
<evidence type="ECO:0000313" key="2">
    <source>
        <dbReference type="Proteomes" id="UP000790377"/>
    </source>
</evidence>